<evidence type="ECO:0000256" key="1">
    <source>
        <dbReference type="SAM" id="MobiDB-lite"/>
    </source>
</evidence>
<evidence type="ECO:0000313" key="2">
    <source>
        <dbReference type="EMBL" id="KAF2900618.1"/>
    </source>
</evidence>
<feature type="region of interest" description="Disordered" evidence="1">
    <location>
        <begin position="122"/>
        <end position="171"/>
    </location>
</feature>
<protein>
    <submittedName>
        <fullName evidence="2">Uncharacterized protein</fullName>
    </submittedName>
</protein>
<feature type="compositionally biased region" description="Basic and acidic residues" evidence="1">
    <location>
        <begin position="145"/>
        <end position="161"/>
    </location>
</feature>
<gene>
    <name evidence="2" type="ORF">ILUMI_05557</name>
</gene>
<feature type="compositionally biased region" description="Basic and acidic residues" evidence="1">
    <location>
        <begin position="190"/>
        <end position="201"/>
    </location>
</feature>
<accession>A0A8K0DCB1</accession>
<comment type="caution">
    <text evidence="2">The sequence shown here is derived from an EMBL/GenBank/DDBJ whole genome shotgun (WGS) entry which is preliminary data.</text>
</comment>
<proteinExistence type="predicted"/>
<dbReference type="OrthoDB" id="6769073at2759"/>
<organism evidence="2 3">
    <name type="scientific">Ignelater luminosus</name>
    <name type="common">Cucubano</name>
    <name type="synonym">Pyrophorus luminosus</name>
    <dbReference type="NCBI Taxonomy" id="2038154"/>
    <lineage>
        <taxon>Eukaryota</taxon>
        <taxon>Metazoa</taxon>
        <taxon>Ecdysozoa</taxon>
        <taxon>Arthropoda</taxon>
        <taxon>Hexapoda</taxon>
        <taxon>Insecta</taxon>
        <taxon>Pterygota</taxon>
        <taxon>Neoptera</taxon>
        <taxon>Endopterygota</taxon>
        <taxon>Coleoptera</taxon>
        <taxon>Polyphaga</taxon>
        <taxon>Elateriformia</taxon>
        <taxon>Elateroidea</taxon>
        <taxon>Elateridae</taxon>
        <taxon>Agrypninae</taxon>
        <taxon>Pyrophorini</taxon>
        <taxon>Ignelater</taxon>
    </lineage>
</organism>
<evidence type="ECO:0000313" key="3">
    <source>
        <dbReference type="Proteomes" id="UP000801492"/>
    </source>
</evidence>
<dbReference type="EMBL" id="VTPC01002087">
    <property type="protein sequence ID" value="KAF2900618.1"/>
    <property type="molecule type" value="Genomic_DNA"/>
</dbReference>
<keyword evidence="3" id="KW-1185">Reference proteome</keyword>
<feature type="non-terminal residue" evidence="2">
    <location>
        <position position="220"/>
    </location>
</feature>
<dbReference type="AlphaFoldDB" id="A0A8K0DCB1"/>
<feature type="region of interest" description="Disordered" evidence="1">
    <location>
        <begin position="184"/>
        <end position="220"/>
    </location>
</feature>
<reference evidence="2" key="1">
    <citation type="submission" date="2019-08" db="EMBL/GenBank/DDBJ databases">
        <title>The genome of the North American firefly Photinus pyralis.</title>
        <authorList>
            <consortium name="Photinus pyralis genome working group"/>
            <person name="Fallon T.R."/>
            <person name="Sander Lower S.E."/>
            <person name="Weng J.-K."/>
        </authorList>
    </citation>
    <scope>NUCLEOTIDE SEQUENCE</scope>
    <source>
        <strain evidence="2">TRF0915ILg1</strain>
        <tissue evidence="2">Whole body</tissue>
    </source>
</reference>
<feature type="compositionally biased region" description="Low complexity" evidence="1">
    <location>
        <begin position="130"/>
        <end position="142"/>
    </location>
</feature>
<name>A0A8K0DCB1_IGNLU</name>
<sequence>MHLENANYSHLQRSIDSLRSISDRLGERNIDLRLNLHNDLRSDRNGLGQDRLNPANSLSLNRTFNDRDFLQTRPQDRNLSFERIMNERSMNDHRSINERMNFDRSVSAERLSLERTLVAQNANRGLTDRNNLNSNSAAMNASDRNGAERLRSGLDMRDMNSDGRQNNMNEMKFRDYKAHLDSLRNMESSRSIEGKNDEERGTPSSPSTPLSVGEGFPEEK</sequence>
<dbReference type="Proteomes" id="UP000801492">
    <property type="component" value="Unassembled WGS sequence"/>
</dbReference>